<reference evidence="3" key="1">
    <citation type="submission" date="2021-01" db="EMBL/GenBank/DDBJ databases">
        <authorList>
            <person name="Corre E."/>
            <person name="Pelletier E."/>
            <person name="Niang G."/>
            <person name="Scheremetjew M."/>
            <person name="Finn R."/>
            <person name="Kale V."/>
            <person name="Holt S."/>
            <person name="Cochrane G."/>
            <person name="Meng A."/>
            <person name="Brown T."/>
            <person name="Cohen L."/>
        </authorList>
    </citation>
    <scope>NUCLEOTIDE SEQUENCE</scope>
    <source>
        <strain evidence="3">S3</strain>
    </source>
</reference>
<keyword evidence="1" id="KW-0175">Coiled coil</keyword>
<dbReference type="EMBL" id="HBIH01013181">
    <property type="protein sequence ID" value="CAE0324805.1"/>
    <property type="molecule type" value="Transcribed_RNA"/>
</dbReference>
<proteinExistence type="predicted"/>
<feature type="region of interest" description="Disordered" evidence="2">
    <location>
        <begin position="106"/>
        <end position="126"/>
    </location>
</feature>
<feature type="coiled-coil region" evidence="1">
    <location>
        <begin position="39"/>
        <end position="66"/>
    </location>
</feature>
<sequence>MNKINEVKLSLGQIKDNFAKETAHAVSNGQSEESPMYNLQTKERNLAELEKKAHQFEKRLPEVQDLEVTLGLPEDVQDQELVGVRKTMEKALDTARASVRKQAVEEAKEVESQKPKVEEKWVPVNE</sequence>
<organism evidence="3">
    <name type="scientific">Strombidium inclinatum</name>
    <dbReference type="NCBI Taxonomy" id="197538"/>
    <lineage>
        <taxon>Eukaryota</taxon>
        <taxon>Sar</taxon>
        <taxon>Alveolata</taxon>
        <taxon>Ciliophora</taxon>
        <taxon>Intramacronucleata</taxon>
        <taxon>Spirotrichea</taxon>
        <taxon>Oligotrichia</taxon>
        <taxon>Strombidiidae</taxon>
        <taxon>Strombidium</taxon>
    </lineage>
</organism>
<evidence type="ECO:0000256" key="1">
    <source>
        <dbReference type="SAM" id="Coils"/>
    </source>
</evidence>
<name>A0A7S3MYK4_9SPIT</name>
<protein>
    <submittedName>
        <fullName evidence="3">Uncharacterized protein</fullName>
    </submittedName>
</protein>
<evidence type="ECO:0000256" key="2">
    <source>
        <dbReference type="SAM" id="MobiDB-lite"/>
    </source>
</evidence>
<gene>
    <name evidence="3" type="ORF">SINC0208_LOCUS5427</name>
    <name evidence="4" type="ORF">SINC0208_LOCUS5435</name>
</gene>
<accession>A0A7S3MYK4</accession>
<evidence type="ECO:0000313" key="3">
    <source>
        <dbReference type="EMBL" id="CAE0324805.1"/>
    </source>
</evidence>
<evidence type="ECO:0000313" key="4">
    <source>
        <dbReference type="EMBL" id="CAE0324813.1"/>
    </source>
</evidence>
<dbReference type="AlphaFoldDB" id="A0A7S3MYK4"/>
<dbReference type="EMBL" id="HBIH01013192">
    <property type="protein sequence ID" value="CAE0324813.1"/>
    <property type="molecule type" value="Transcribed_RNA"/>
</dbReference>